<evidence type="ECO:0000256" key="3">
    <source>
        <dbReference type="ARBA" id="ARBA00022723"/>
    </source>
</evidence>
<accession>A0ABU3TTH9</accession>
<dbReference type="EC" id="1.11.1.5" evidence="9"/>
<dbReference type="PANTHER" id="PTHR30600:SF10">
    <property type="entry name" value="BLL6722 PROTEIN"/>
    <property type="match status" value="1"/>
</dbReference>
<comment type="subcellular location">
    <subcellularLocation>
        <location evidence="1">Cell envelope</location>
    </subcellularLocation>
</comment>
<name>A0ABU3TTH9_9BACT</name>
<evidence type="ECO:0000256" key="4">
    <source>
        <dbReference type="ARBA" id="ARBA00022729"/>
    </source>
</evidence>
<keyword evidence="3 7" id="KW-0479">Metal-binding</keyword>
<dbReference type="SUPFAM" id="SSF46626">
    <property type="entry name" value="Cytochrome c"/>
    <property type="match status" value="2"/>
</dbReference>
<gene>
    <name evidence="9" type="ORF">PQG45_09065</name>
</gene>
<keyword evidence="4" id="KW-0732">Signal</keyword>
<dbReference type="InterPro" id="IPR004852">
    <property type="entry name" value="Di-haem_cyt_c_peroxidsae"/>
</dbReference>
<dbReference type="InterPro" id="IPR051395">
    <property type="entry name" value="Cytochrome_c_Peroxidase/MauG"/>
</dbReference>
<dbReference type="Proteomes" id="UP001249959">
    <property type="component" value="Unassembled WGS sequence"/>
</dbReference>
<keyword evidence="5 9" id="KW-0560">Oxidoreductase</keyword>
<comment type="caution">
    <text evidence="9">The sequence shown here is derived from an EMBL/GenBank/DDBJ whole genome shotgun (WGS) entry which is preliminary data.</text>
</comment>
<dbReference type="GO" id="GO:0004130">
    <property type="term" value="F:cytochrome-c peroxidase activity"/>
    <property type="evidence" value="ECO:0007669"/>
    <property type="project" value="UniProtKB-EC"/>
</dbReference>
<evidence type="ECO:0000256" key="5">
    <source>
        <dbReference type="ARBA" id="ARBA00023002"/>
    </source>
</evidence>
<keyword evidence="6 7" id="KW-0408">Iron</keyword>
<dbReference type="PANTHER" id="PTHR30600">
    <property type="entry name" value="CYTOCHROME C PEROXIDASE-RELATED"/>
    <property type="match status" value="1"/>
</dbReference>
<evidence type="ECO:0000313" key="10">
    <source>
        <dbReference type="Proteomes" id="UP001249959"/>
    </source>
</evidence>
<evidence type="ECO:0000256" key="1">
    <source>
        <dbReference type="ARBA" id="ARBA00004196"/>
    </source>
</evidence>
<dbReference type="InterPro" id="IPR036909">
    <property type="entry name" value="Cyt_c-like_dom_sf"/>
</dbReference>
<evidence type="ECO:0000256" key="6">
    <source>
        <dbReference type="ARBA" id="ARBA00023004"/>
    </source>
</evidence>
<keyword evidence="10" id="KW-1185">Reference proteome</keyword>
<dbReference type="EMBL" id="JAVNWW010000004">
    <property type="protein sequence ID" value="MDU0809181.1"/>
    <property type="molecule type" value="Genomic_DNA"/>
</dbReference>
<feature type="domain" description="Cytochrome c" evidence="8">
    <location>
        <begin position="236"/>
        <end position="376"/>
    </location>
</feature>
<keyword evidence="2 7" id="KW-0349">Heme</keyword>
<sequence>MRYLILLLAFVLIQCTTTEQVDSSSLSLASAKSQFSATIDFDNPANYANQSKPAYITKDNVGGNGIIDKQATLGRILFYDKNLSIDNSISCGSCHKQAIAFSDTAIQSLGVSNGKTIRHSMRLINARFANESKFFWNERANNLETQTTMPIQDHLEMGFSGESGRGNLNTLLAKLQAIPYYPELFTWAYGDNRVTETRMQSALAQFIRSIQSFDSKYDAGRSQVQNDQASFPNFTALENQGKTLFLTPPVFNANSERVGGGFGCQGCHQAPEFDIDPNSRNNGIIGVIGSTDLDVGVTRAPSLRDVVNEQGNVNGPLMHTGAVRGLNNMLGHYNDINAPARNTNLDPRLRPNNIGQKLQMTPNEITAVVQFLRTLSGKNVYVDKKWSDPFVK</sequence>
<dbReference type="Gene3D" id="1.10.760.10">
    <property type="entry name" value="Cytochrome c-like domain"/>
    <property type="match status" value="2"/>
</dbReference>
<proteinExistence type="predicted"/>
<evidence type="ECO:0000256" key="7">
    <source>
        <dbReference type="PROSITE-ProRule" id="PRU00433"/>
    </source>
</evidence>
<reference evidence="9 10" key="1">
    <citation type="submission" date="2023-09" db="EMBL/GenBank/DDBJ databases">
        <title>Aquirufa genomes.</title>
        <authorList>
            <person name="Pitt A."/>
        </authorList>
    </citation>
    <scope>NUCLEOTIDE SEQUENCE [LARGE SCALE GENOMIC DNA]</scope>
    <source>
        <strain evidence="9 10">LEOWEIH-7C</strain>
    </source>
</reference>
<evidence type="ECO:0000259" key="8">
    <source>
        <dbReference type="PROSITE" id="PS51007"/>
    </source>
</evidence>
<organism evidence="9 10">
    <name type="scientific">Aquirufa regiilacus</name>
    <dbReference type="NCBI Taxonomy" id="3024868"/>
    <lineage>
        <taxon>Bacteria</taxon>
        <taxon>Pseudomonadati</taxon>
        <taxon>Bacteroidota</taxon>
        <taxon>Cytophagia</taxon>
        <taxon>Cytophagales</taxon>
        <taxon>Flectobacillaceae</taxon>
        <taxon>Aquirufa</taxon>
    </lineage>
</organism>
<protein>
    <submittedName>
        <fullName evidence="9">Cytochrome c peroxidase</fullName>
        <ecNumber evidence="9">1.11.1.5</ecNumber>
    </submittedName>
</protein>
<dbReference type="RefSeq" id="WP_315574319.1">
    <property type="nucleotide sequence ID" value="NZ_JARDXH010000001.1"/>
</dbReference>
<dbReference type="PROSITE" id="PS51007">
    <property type="entry name" value="CYTC"/>
    <property type="match status" value="1"/>
</dbReference>
<evidence type="ECO:0000313" key="9">
    <source>
        <dbReference type="EMBL" id="MDU0809181.1"/>
    </source>
</evidence>
<keyword evidence="9" id="KW-0575">Peroxidase</keyword>
<dbReference type="InterPro" id="IPR009056">
    <property type="entry name" value="Cyt_c-like_dom"/>
</dbReference>
<evidence type="ECO:0000256" key="2">
    <source>
        <dbReference type="ARBA" id="ARBA00022617"/>
    </source>
</evidence>
<dbReference type="Pfam" id="PF03150">
    <property type="entry name" value="CCP_MauG"/>
    <property type="match status" value="1"/>
</dbReference>